<feature type="transmembrane region" description="Helical" evidence="1">
    <location>
        <begin position="56"/>
        <end position="75"/>
    </location>
</feature>
<reference evidence="2" key="1">
    <citation type="submission" date="2020-12" db="EMBL/GenBank/DDBJ databases">
        <title>Genome public.</title>
        <authorList>
            <person name="Sun Q."/>
        </authorList>
    </citation>
    <scope>NUCLEOTIDE SEQUENCE</scope>
    <source>
        <strain evidence="2">CCM 8863</strain>
    </source>
</reference>
<evidence type="ECO:0008006" key="4">
    <source>
        <dbReference type="Google" id="ProtNLM"/>
    </source>
</evidence>
<keyword evidence="3" id="KW-1185">Reference proteome</keyword>
<feature type="transmembrane region" description="Helical" evidence="1">
    <location>
        <begin position="447"/>
        <end position="473"/>
    </location>
</feature>
<keyword evidence="1" id="KW-0472">Membrane</keyword>
<protein>
    <recommendedName>
        <fullName evidence="4">ABC-2 type transport system permease protein</fullName>
    </recommendedName>
</protein>
<gene>
    <name evidence="2" type="ORF">JDV75_10955</name>
</gene>
<feature type="transmembrane region" description="Helical" evidence="1">
    <location>
        <begin position="138"/>
        <end position="165"/>
    </location>
</feature>
<keyword evidence="1" id="KW-1133">Transmembrane helix</keyword>
<feature type="transmembrane region" description="Helical" evidence="1">
    <location>
        <begin position="401"/>
        <end position="426"/>
    </location>
</feature>
<feature type="transmembrane region" description="Helical" evidence="1">
    <location>
        <begin position="87"/>
        <end position="107"/>
    </location>
</feature>
<feature type="transmembrane region" description="Helical" evidence="1">
    <location>
        <begin position="303"/>
        <end position="322"/>
    </location>
</feature>
<comment type="caution">
    <text evidence="2">The sequence shown here is derived from an EMBL/GenBank/DDBJ whole genome shotgun (WGS) entry which is preliminary data.</text>
</comment>
<sequence length="525" mass="55443">MTRTLIQLHRTLRKRSLKAQPSQWFMIIFIWLYGVIGALSLGGLTLNEQLTGNQSALSLSLGVGVLAYWVLAFIYPSSENQLTPGWFAPLPVAARELLPGFILAAFLQSRGYLAVLNSVITFGFGTAGLVLTGHAWVILFWFLAVVAALALSICGAEAWIVLGVLSGGRSRREKLSMASGVVFILIIIGFNLVVNSAIGVDTARITRILGYTPFGGAGGAAGSLADGAWGTAVLQAVIGVVLLPMLWGAWHRALTRSFTQVTETGSGAQTRPRGRLMLPGVPATVGGAAYSRALLYWVRDSRLLYSLVSLPLFSVFFLVLGATNEDSSMEWFGAYMMAAAATQYVANAYGYDGPANWVHMTTGVPARAMVRARAAVAATISVPAVVLYDTALGVISGFSPLWVLTTVTTIGAVPAALGFGSLLSVFNPFPAARPGTNPMKDRSGYSGAAFIAAFGGLLGVWLPLVPGIIMMVIGRGDGVASPLFLGGVAWIAVVTTVVYVVGTGVSARKLDRSWPEIFAKVRSYA</sequence>
<dbReference type="RefSeq" id="WP_198739282.1">
    <property type="nucleotide sequence ID" value="NZ_JAEIOS010000015.1"/>
</dbReference>
<organism evidence="2 3">
    <name type="scientific">Corynebacterium meridianum</name>
    <dbReference type="NCBI Taxonomy" id="2765363"/>
    <lineage>
        <taxon>Bacteria</taxon>
        <taxon>Bacillati</taxon>
        <taxon>Actinomycetota</taxon>
        <taxon>Actinomycetes</taxon>
        <taxon>Mycobacteriales</taxon>
        <taxon>Corynebacteriaceae</taxon>
        <taxon>Corynebacterium</taxon>
    </lineage>
</organism>
<feature type="transmembrane region" description="Helical" evidence="1">
    <location>
        <begin position="114"/>
        <end position="132"/>
    </location>
</feature>
<feature type="transmembrane region" description="Helical" evidence="1">
    <location>
        <begin position="177"/>
        <end position="198"/>
    </location>
</feature>
<dbReference type="EMBL" id="JAEIOS010000015">
    <property type="protein sequence ID" value="MBI8990270.1"/>
    <property type="molecule type" value="Genomic_DNA"/>
</dbReference>
<keyword evidence="1" id="KW-0812">Transmembrane</keyword>
<dbReference type="Proteomes" id="UP000645966">
    <property type="component" value="Unassembled WGS sequence"/>
</dbReference>
<dbReference type="AlphaFoldDB" id="A0A934I887"/>
<name>A0A934I887_9CORY</name>
<evidence type="ECO:0000313" key="3">
    <source>
        <dbReference type="Proteomes" id="UP000645966"/>
    </source>
</evidence>
<proteinExistence type="predicted"/>
<evidence type="ECO:0000313" key="2">
    <source>
        <dbReference type="EMBL" id="MBI8990270.1"/>
    </source>
</evidence>
<feature type="transmembrane region" description="Helical" evidence="1">
    <location>
        <begin position="374"/>
        <end position="395"/>
    </location>
</feature>
<feature type="transmembrane region" description="Helical" evidence="1">
    <location>
        <begin position="479"/>
        <end position="502"/>
    </location>
</feature>
<accession>A0A934I887</accession>
<feature type="transmembrane region" description="Helical" evidence="1">
    <location>
        <begin position="24"/>
        <end position="44"/>
    </location>
</feature>
<feature type="transmembrane region" description="Helical" evidence="1">
    <location>
        <begin position="232"/>
        <end position="250"/>
    </location>
</feature>
<evidence type="ECO:0000256" key="1">
    <source>
        <dbReference type="SAM" id="Phobius"/>
    </source>
</evidence>